<dbReference type="AlphaFoldDB" id="A0A6L2J5L5"/>
<accession>A0A6L2J5L5</accession>
<proteinExistence type="predicted"/>
<sequence>MKDILETLNSRELKKRAKVKMEETSDELYVKEMLGHSRKAHLSESSLFKLRGVSLRFRMSRSSLDDASSFILEDFRLSVVMSAMKGKKCVNVLEQN</sequence>
<comment type="caution">
    <text evidence="1">The sequence shown here is derived from an EMBL/GenBank/DDBJ whole genome shotgun (WGS) entry which is preliminary data.</text>
</comment>
<dbReference type="EMBL" id="BKCJ010000300">
    <property type="protein sequence ID" value="GEU31930.1"/>
    <property type="molecule type" value="Genomic_DNA"/>
</dbReference>
<evidence type="ECO:0000313" key="1">
    <source>
        <dbReference type="EMBL" id="GEU31930.1"/>
    </source>
</evidence>
<name>A0A6L2J5L5_TANCI</name>
<protein>
    <submittedName>
        <fullName evidence="1">Uncharacterized protein</fullName>
    </submittedName>
</protein>
<reference evidence="1" key="1">
    <citation type="journal article" date="2019" name="Sci. Rep.">
        <title>Draft genome of Tanacetum cinerariifolium, the natural source of mosquito coil.</title>
        <authorList>
            <person name="Yamashiro T."/>
            <person name="Shiraishi A."/>
            <person name="Satake H."/>
            <person name="Nakayama K."/>
        </authorList>
    </citation>
    <scope>NUCLEOTIDE SEQUENCE</scope>
</reference>
<organism evidence="1">
    <name type="scientific">Tanacetum cinerariifolium</name>
    <name type="common">Dalmatian daisy</name>
    <name type="synonym">Chrysanthemum cinerariifolium</name>
    <dbReference type="NCBI Taxonomy" id="118510"/>
    <lineage>
        <taxon>Eukaryota</taxon>
        <taxon>Viridiplantae</taxon>
        <taxon>Streptophyta</taxon>
        <taxon>Embryophyta</taxon>
        <taxon>Tracheophyta</taxon>
        <taxon>Spermatophyta</taxon>
        <taxon>Magnoliopsida</taxon>
        <taxon>eudicotyledons</taxon>
        <taxon>Gunneridae</taxon>
        <taxon>Pentapetalae</taxon>
        <taxon>asterids</taxon>
        <taxon>campanulids</taxon>
        <taxon>Asterales</taxon>
        <taxon>Asteraceae</taxon>
        <taxon>Asteroideae</taxon>
        <taxon>Anthemideae</taxon>
        <taxon>Anthemidinae</taxon>
        <taxon>Tanacetum</taxon>
    </lineage>
</organism>
<gene>
    <name evidence="1" type="ORF">Tci_003908</name>
</gene>